<protein>
    <submittedName>
        <fullName evidence="1">Uncharacterized protein</fullName>
    </submittedName>
</protein>
<accession>A0ABD1F269</accession>
<keyword evidence="2" id="KW-1185">Reference proteome</keyword>
<organism evidence="1 2">
    <name type="scientific">Hypothenemus hampei</name>
    <name type="common">Coffee berry borer</name>
    <dbReference type="NCBI Taxonomy" id="57062"/>
    <lineage>
        <taxon>Eukaryota</taxon>
        <taxon>Metazoa</taxon>
        <taxon>Ecdysozoa</taxon>
        <taxon>Arthropoda</taxon>
        <taxon>Hexapoda</taxon>
        <taxon>Insecta</taxon>
        <taxon>Pterygota</taxon>
        <taxon>Neoptera</taxon>
        <taxon>Endopterygota</taxon>
        <taxon>Coleoptera</taxon>
        <taxon>Polyphaga</taxon>
        <taxon>Cucujiformia</taxon>
        <taxon>Curculionidae</taxon>
        <taxon>Scolytinae</taxon>
        <taxon>Hypothenemus</taxon>
    </lineage>
</organism>
<dbReference type="Proteomes" id="UP001566132">
    <property type="component" value="Unassembled WGS sequence"/>
</dbReference>
<evidence type="ECO:0000313" key="2">
    <source>
        <dbReference type="Proteomes" id="UP001566132"/>
    </source>
</evidence>
<gene>
    <name evidence="1" type="ORF">ABEB36_004081</name>
</gene>
<comment type="caution">
    <text evidence="1">The sequence shown here is derived from an EMBL/GenBank/DDBJ whole genome shotgun (WGS) entry which is preliminary data.</text>
</comment>
<sequence>MTHSGCKVLRDPESILRTMRNHNLKLKSWSSWAVFKYNQVDDSLIYGKFGNLIQLQQLNLSFYETAEQDTEAIVWQVLPKTVVN</sequence>
<dbReference type="AlphaFoldDB" id="A0ABD1F269"/>
<reference evidence="1 2" key="1">
    <citation type="submission" date="2024-05" db="EMBL/GenBank/DDBJ databases">
        <title>Genetic variation in Jamaican populations of the coffee berry borer (Hypothenemus hampei).</title>
        <authorList>
            <person name="Errbii M."/>
            <person name="Myrie A."/>
        </authorList>
    </citation>
    <scope>NUCLEOTIDE SEQUENCE [LARGE SCALE GENOMIC DNA]</scope>
    <source>
        <strain evidence="1">JA-Hopewell-2020-01-JO</strain>
        <tissue evidence="1">Whole body</tissue>
    </source>
</reference>
<proteinExistence type="predicted"/>
<dbReference type="EMBL" id="JBDJPC010000003">
    <property type="protein sequence ID" value="KAL1509319.1"/>
    <property type="molecule type" value="Genomic_DNA"/>
</dbReference>
<evidence type="ECO:0000313" key="1">
    <source>
        <dbReference type="EMBL" id="KAL1509319.1"/>
    </source>
</evidence>
<name>A0ABD1F269_HYPHA</name>